<accession>A0A6A6RM59</accession>
<proteinExistence type="predicted"/>
<keyword evidence="4" id="KW-1185">Reference proteome</keyword>
<evidence type="ECO:0000256" key="1">
    <source>
        <dbReference type="SAM" id="MobiDB-lite"/>
    </source>
</evidence>
<feature type="region of interest" description="Disordered" evidence="1">
    <location>
        <begin position="23"/>
        <end position="167"/>
    </location>
</feature>
<protein>
    <recommendedName>
        <fullName evidence="2">Gag1-like clamp domain-containing protein</fullName>
    </recommendedName>
</protein>
<feature type="compositionally biased region" description="Low complexity" evidence="1">
    <location>
        <begin position="149"/>
        <end position="163"/>
    </location>
</feature>
<evidence type="ECO:0000313" key="3">
    <source>
        <dbReference type="EMBL" id="KAF2636460.1"/>
    </source>
</evidence>
<feature type="compositionally biased region" description="Basic and acidic residues" evidence="1">
    <location>
        <begin position="33"/>
        <end position="49"/>
    </location>
</feature>
<dbReference type="InterPro" id="IPR025124">
    <property type="entry name" value="Gag1-like_clamp"/>
</dbReference>
<sequence>MQTDQSAASSARRFLHENIRNDWEWPDVPPCREASDEEVRSVSSFRERYYGTSSPGSSEEEEGTEQGPYQFDSPDSIGETVERKAERRKRKKRQALAEEMKENAGLRMFVQQRDRWTGADSVRKYGTPARKEQAAPQTNPAGATDGDEASPAASLEASSSDASTPANDSCLNPCDILPPPDDALIPVAPTLLANNSIRKSITPKTYADIYSKIVLQSRTPSVPINLADMSKVLVQGWKESGEWPPRAAPLDPLAGKKRALAGISLVGKTETTAEPFLSHHPHLQKGVEGMKKMLHFGGGGGAGGTGNAG</sequence>
<feature type="compositionally biased region" description="Basic and acidic residues" evidence="1">
    <location>
        <begin position="112"/>
        <end position="133"/>
    </location>
</feature>
<evidence type="ECO:0000259" key="2">
    <source>
        <dbReference type="Pfam" id="PF13259"/>
    </source>
</evidence>
<dbReference type="PANTHER" id="PTHR28065">
    <property type="entry name" value="FREQUENIN"/>
    <property type="match status" value="1"/>
</dbReference>
<evidence type="ECO:0000313" key="4">
    <source>
        <dbReference type="Proteomes" id="UP000799753"/>
    </source>
</evidence>
<reference evidence="3" key="1">
    <citation type="journal article" date="2020" name="Stud. Mycol.">
        <title>101 Dothideomycetes genomes: a test case for predicting lifestyles and emergence of pathogens.</title>
        <authorList>
            <person name="Haridas S."/>
            <person name="Albert R."/>
            <person name="Binder M."/>
            <person name="Bloem J."/>
            <person name="Labutti K."/>
            <person name="Salamov A."/>
            <person name="Andreopoulos B."/>
            <person name="Baker S."/>
            <person name="Barry K."/>
            <person name="Bills G."/>
            <person name="Bluhm B."/>
            <person name="Cannon C."/>
            <person name="Castanera R."/>
            <person name="Culley D."/>
            <person name="Daum C."/>
            <person name="Ezra D."/>
            <person name="Gonzalez J."/>
            <person name="Henrissat B."/>
            <person name="Kuo A."/>
            <person name="Liang C."/>
            <person name="Lipzen A."/>
            <person name="Lutzoni F."/>
            <person name="Magnuson J."/>
            <person name="Mondo S."/>
            <person name="Nolan M."/>
            <person name="Ohm R."/>
            <person name="Pangilinan J."/>
            <person name="Park H.-J."/>
            <person name="Ramirez L."/>
            <person name="Alfaro M."/>
            <person name="Sun H."/>
            <person name="Tritt A."/>
            <person name="Yoshinaga Y."/>
            <person name="Zwiers L.-H."/>
            <person name="Turgeon B."/>
            <person name="Goodwin S."/>
            <person name="Spatafora J."/>
            <person name="Crous P."/>
            <person name="Grigoriev I."/>
        </authorList>
    </citation>
    <scope>NUCLEOTIDE SEQUENCE</scope>
    <source>
        <strain evidence="3">CBS 473.64</strain>
    </source>
</reference>
<feature type="compositionally biased region" description="Basic and acidic residues" evidence="1">
    <location>
        <begin position="95"/>
        <end position="104"/>
    </location>
</feature>
<dbReference type="Pfam" id="PF13259">
    <property type="entry name" value="clamp_Gag1-like"/>
    <property type="match status" value="1"/>
</dbReference>
<feature type="domain" description="Gag1-like clamp" evidence="2">
    <location>
        <begin position="68"/>
        <end position="244"/>
    </location>
</feature>
<dbReference type="PANTHER" id="PTHR28065:SF1">
    <property type="entry name" value="DUF4050 DOMAIN-CONTAINING PROTEIN"/>
    <property type="match status" value="1"/>
</dbReference>
<dbReference type="InterPro" id="IPR053274">
    <property type="entry name" value="Fluconazole_resistance"/>
</dbReference>
<dbReference type="EMBL" id="MU006798">
    <property type="protein sequence ID" value="KAF2636460.1"/>
    <property type="molecule type" value="Genomic_DNA"/>
</dbReference>
<dbReference type="OrthoDB" id="5422958at2759"/>
<gene>
    <name evidence="3" type="ORF">P280DRAFT_151893</name>
</gene>
<dbReference type="Proteomes" id="UP000799753">
    <property type="component" value="Unassembled WGS sequence"/>
</dbReference>
<organism evidence="3 4">
    <name type="scientific">Massarina eburnea CBS 473.64</name>
    <dbReference type="NCBI Taxonomy" id="1395130"/>
    <lineage>
        <taxon>Eukaryota</taxon>
        <taxon>Fungi</taxon>
        <taxon>Dikarya</taxon>
        <taxon>Ascomycota</taxon>
        <taxon>Pezizomycotina</taxon>
        <taxon>Dothideomycetes</taxon>
        <taxon>Pleosporomycetidae</taxon>
        <taxon>Pleosporales</taxon>
        <taxon>Massarineae</taxon>
        <taxon>Massarinaceae</taxon>
        <taxon>Massarina</taxon>
    </lineage>
</organism>
<dbReference type="AlphaFoldDB" id="A0A6A6RM59"/>
<name>A0A6A6RM59_9PLEO</name>